<sequence length="306" mass="34034">MSSRPHSPTEHPDITSISLNRLLSRLEQQVLSVDANPRLRTDNFERRKTANNIDHARTLLLKLEHDLTASSRSHTIKPAQKASLQTSLQQQRNLIKQLNQRLYELEQLDDEDSGSINSDDGTSDLFPSYAPYRQEEAGLESGGRADADGNAVLREAARGIESQLRARKAGAGSQNEDTATTTSSSLFGDRKANQDSGLPQTEALLSHNRTEQETLTSSLLQMAQQLKSSSLQFSSSLEADKSSLNRAIEGLDKNVMGMDAAGQRMGVLRRMTEGKGWWDRMKLYAIIFGLWVVAFLIFFVGPKIRF</sequence>
<evidence type="ECO:0000256" key="11">
    <source>
        <dbReference type="SAM" id="MobiDB-lite"/>
    </source>
</evidence>
<feature type="transmembrane region" description="Helical" evidence="12">
    <location>
        <begin position="283"/>
        <end position="301"/>
    </location>
</feature>
<evidence type="ECO:0000256" key="6">
    <source>
        <dbReference type="ARBA" id="ARBA00022892"/>
    </source>
</evidence>
<evidence type="ECO:0000256" key="2">
    <source>
        <dbReference type="ARBA" id="ARBA00007891"/>
    </source>
</evidence>
<evidence type="ECO:0000256" key="4">
    <source>
        <dbReference type="ARBA" id="ARBA00022692"/>
    </source>
</evidence>
<feature type="coiled-coil region" evidence="10">
    <location>
        <begin position="81"/>
        <end position="108"/>
    </location>
</feature>
<dbReference type="GO" id="GO:0005789">
    <property type="term" value="C:endoplasmic reticulum membrane"/>
    <property type="evidence" value="ECO:0007669"/>
    <property type="project" value="UniProtKB-SubCell"/>
</dbReference>
<dbReference type="PANTHER" id="PTHR13050:SF7">
    <property type="entry name" value="VESICLE TRANSPORT PROTEIN USE1"/>
    <property type="match status" value="1"/>
</dbReference>
<dbReference type="GO" id="GO:0015031">
    <property type="term" value="P:protein transport"/>
    <property type="evidence" value="ECO:0007669"/>
    <property type="project" value="UniProtKB-KW"/>
</dbReference>
<keyword evidence="9 12" id="KW-0472">Membrane</keyword>
<keyword evidence="7" id="KW-0653">Protein transport</keyword>
<keyword evidence="6" id="KW-0931">ER-Golgi transport</keyword>
<evidence type="ECO:0000256" key="8">
    <source>
        <dbReference type="ARBA" id="ARBA00022989"/>
    </source>
</evidence>
<accession>A0A9P4JNN4</accession>
<feature type="compositionally biased region" description="Polar residues" evidence="11">
    <location>
        <begin position="172"/>
        <end position="186"/>
    </location>
</feature>
<reference evidence="13" key="1">
    <citation type="journal article" date="2020" name="Stud. Mycol.">
        <title>101 Dothideomycetes genomes: a test case for predicting lifestyles and emergence of pathogens.</title>
        <authorList>
            <person name="Haridas S."/>
            <person name="Albert R."/>
            <person name="Binder M."/>
            <person name="Bloem J."/>
            <person name="Labutti K."/>
            <person name="Salamov A."/>
            <person name="Andreopoulos B."/>
            <person name="Baker S."/>
            <person name="Barry K."/>
            <person name="Bills G."/>
            <person name="Bluhm B."/>
            <person name="Cannon C."/>
            <person name="Castanera R."/>
            <person name="Culley D."/>
            <person name="Daum C."/>
            <person name="Ezra D."/>
            <person name="Gonzalez J."/>
            <person name="Henrissat B."/>
            <person name="Kuo A."/>
            <person name="Liang C."/>
            <person name="Lipzen A."/>
            <person name="Lutzoni F."/>
            <person name="Magnuson J."/>
            <person name="Mondo S."/>
            <person name="Nolan M."/>
            <person name="Ohm R."/>
            <person name="Pangilinan J."/>
            <person name="Park H.-J."/>
            <person name="Ramirez L."/>
            <person name="Alfaro M."/>
            <person name="Sun H."/>
            <person name="Tritt A."/>
            <person name="Yoshinaga Y."/>
            <person name="Zwiers L.-H."/>
            <person name="Turgeon B."/>
            <person name="Goodwin S."/>
            <person name="Spatafora J."/>
            <person name="Crous P."/>
            <person name="Grigoriev I."/>
        </authorList>
    </citation>
    <scope>NUCLEOTIDE SEQUENCE</scope>
    <source>
        <strain evidence="13">ATCC 74209</strain>
    </source>
</reference>
<keyword evidence="3" id="KW-0813">Transport</keyword>
<evidence type="ECO:0000256" key="5">
    <source>
        <dbReference type="ARBA" id="ARBA00022824"/>
    </source>
</evidence>
<dbReference type="PANTHER" id="PTHR13050">
    <property type="entry name" value="USE1-LIKE PROTEIN"/>
    <property type="match status" value="1"/>
</dbReference>
<evidence type="ECO:0000256" key="1">
    <source>
        <dbReference type="ARBA" id="ARBA00004163"/>
    </source>
</evidence>
<comment type="caution">
    <text evidence="13">The sequence shown here is derived from an EMBL/GenBank/DDBJ whole genome shotgun (WGS) entry which is preliminary data.</text>
</comment>
<proteinExistence type="inferred from homology"/>
<name>A0A9P4JNN4_9PLEO</name>
<dbReference type="GO" id="GO:0031201">
    <property type="term" value="C:SNARE complex"/>
    <property type="evidence" value="ECO:0007669"/>
    <property type="project" value="TreeGrafter"/>
</dbReference>
<evidence type="ECO:0000313" key="13">
    <source>
        <dbReference type="EMBL" id="KAF2201569.1"/>
    </source>
</evidence>
<feature type="region of interest" description="Disordered" evidence="11">
    <location>
        <begin position="109"/>
        <end position="128"/>
    </location>
</feature>
<dbReference type="EMBL" id="ML993970">
    <property type="protein sequence ID" value="KAF2201569.1"/>
    <property type="molecule type" value="Genomic_DNA"/>
</dbReference>
<protein>
    <recommendedName>
        <fullName evidence="15">Synaptobrevin</fullName>
    </recommendedName>
</protein>
<keyword evidence="8 12" id="KW-1133">Transmembrane helix</keyword>
<dbReference type="InterPro" id="IPR019150">
    <property type="entry name" value="Vesicle_transport_protein_Use1"/>
</dbReference>
<comment type="similarity">
    <text evidence="2">Belongs to the USE1 family.</text>
</comment>
<evidence type="ECO:0000256" key="12">
    <source>
        <dbReference type="SAM" id="Phobius"/>
    </source>
</evidence>
<feature type="region of interest" description="Disordered" evidence="11">
    <location>
        <begin position="163"/>
        <end position="196"/>
    </location>
</feature>
<keyword evidence="10" id="KW-0175">Coiled coil</keyword>
<evidence type="ECO:0000256" key="9">
    <source>
        <dbReference type="ARBA" id="ARBA00023136"/>
    </source>
</evidence>
<dbReference type="OrthoDB" id="3231855at2759"/>
<dbReference type="GO" id="GO:0005484">
    <property type="term" value="F:SNAP receptor activity"/>
    <property type="evidence" value="ECO:0007669"/>
    <property type="project" value="TreeGrafter"/>
</dbReference>
<evidence type="ECO:0000256" key="7">
    <source>
        <dbReference type="ARBA" id="ARBA00022927"/>
    </source>
</evidence>
<dbReference type="Proteomes" id="UP000799536">
    <property type="component" value="Unassembled WGS sequence"/>
</dbReference>
<evidence type="ECO:0000313" key="14">
    <source>
        <dbReference type="Proteomes" id="UP000799536"/>
    </source>
</evidence>
<evidence type="ECO:0000256" key="3">
    <source>
        <dbReference type="ARBA" id="ARBA00022448"/>
    </source>
</evidence>
<evidence type="ECO:0000256" key="10">
    <source>
        <dbReference type="SAM" id="Coils"/>
    </source>
</evidence>
<keyword evidence="14" id="KW-1185">Reference proteome</keyword>
<dbReference type="GO" id="GO:0006890">
    <property type="term" value="P:retrograde vesicle-mediated transport, Golgi to endoplasmic reticulum"/>
    <property type="evidence" value="ECO:0007669"/>
    <property type="project" value="TreeGrafter"/>
</dbReference>
<keyword evidence="4 12" id="KW-0812">Transmembrane</keyword>
<gene>
    <name evidence="13" type="ORF">GQ43DRAFT_463061</name>
</gene>
<evidence type="ECO:0008006" key="15">
    <source>
        <dbReference type="Google" id="ProtNLM"/>
    </source>
</evidence>
<organism evidence="13 14">
    <name type="scientific">Delitschia confertaspora ATCC 74209</name>
    <dbReference type="NCBI Taxonomy" id="1513339"/>
    <lineage>
        <taxon>Eukaryota</taxon>
        <taxon>Fungi</taxon>
        <taxon>Dikarya</taxon>
        <taxon>Ascomycota</taxon>
        <taxon>Pezizomycotina</taxon>
        <taxon>Dothideomycetes</taxon>
        <taxon>Pleosporomycetidae</taxon>
        <taxon>Pleosporales</taxon>
        <taxon>Delitschiaceae</taxon>
        <taxon>Delitschia</taxon>
    </lineage>
</organism>
<keyword evidence="5" id="KW-0256">Endoplasmic reticulum</keyword>
<dbReference type="AlphaFoldDB" id="A0A9P4JNN4"/>
<comment type="subcellular location">
    <subcellularLocation>
        <location evidence="1">Endoplasmic reticulum membrane</location>
        <topology evidence="1">Single-pass type IV membrane protein</topology>
    </subcellularLocation>
</comment>